<protein>
    <recommendedName>
        <fullName evidence="2">protein-glutamate O-methyltransferase</fullName>
        <ecNumber evidence="2">2.1.1.80</ecNumber>
    </recommendedName>
</protein>
<dbReference type="PRINTS" id="PR00996">
    <property type="entry name" value="CHERMTFRASE"/>
</dbReference>
<evidence type="ECO:0000256" key="8">
    <source>
        <dbReference type="SAM" id="MobiDB-lite"/>
    </source>
</evidence>
<dbReference type="SUPFAM" id="SSF55785">
    <property type="entry name" value="PYP-like sensor domain (PAS domain)"/>
    <property type="match status" value="2"/>
</dbReference>
<dbReference type="InterPro" id="IPR000673">
    <property type="entry name" value="Sig_transdc_resp-reg_Me-estase"/>
</dbReference>
<dbReference type="GO" id="GO:0008983">
    <property type="term" value="F:protein-glutamate O-methyltransferase activity"/>
    <property type="evidence" value="ECO:0007669"/>
    <property type="project" value="UniProtKB-EC"/>
</dbReference>
<evidence type="ECO:0000256" key="2">
    <source>
        <dbReference type="ARBA" id="ARBA00012534"/>
    </source>
</evidence>
<evidence type="ECO:0000259" key="9">
    <source>
        <dbReference type="PROSITE" id="PS50112"/>
    </source>
</evidence>
<keyword evidence="5" id="KW-0949">S-adenosyl-L-methionine</keyword>
<dbReference type="SMART" id="SM00091">
    <property type="entry name" value="PAS"/>
    <property type="match status" value="2"/>
</dbReference>
<reference evidence="12" key="1">
    <citation type="submission" date="2020-02" db="EMBL/GenBank/DDBJ databases">
        <authorList>
            <person name="Meier V. D."/>
        </authorList>
    </citation>
    <scope>NUCLEOTIDE SEQUENCE</scope>
    <source>
        <strain evidence="12">AVDCRST_MAG14</strain>
    </source>
</reference>
<evidence type="ECO:0000259" key="10">
    <source>
        <dbReference type="PROSITE" id="PS50122"/>
    </source>
</evidence>
<evidence type="ECO:0000313" key="12">
    <source>
        <dbReference type="EMBL" id="CAA9463176.1"/>
    </source>
</evidence>
<dbReference type="Pfam" id="PF03705">
    <property type="entry name" value="CheR_N"/>
    <property type="match status" value="1"/>
</dbReference>
<dbReference type="Gene3D" id="3.30.450.20">
    <property type="entry name" value="PAS domain"/>
    <property type="match status" value="2"/>
</dbReference>
<keyword evidence="3 12" id="KW-0489">Methyltransferase</keyword>
<keyword evidence="4 12" id="KW-0808">Transferase</keyword>
<organism evidence="12">
    <name type="scientific">uncultured Rubrobacteraceae bacterium</name>
    <dbReference type="NCBI Taxonomy" id="349277"/>
    <lineage>
        <taxon>Bacteria</taxon>
        <taxon>Bacillati</taxon>
        <taxon>Actinomycetota</taxon>
        <taxon>Rubrobacteria</taxon>
        <taxon>Rubrobacterales</taxon>
        <taxon>Rubrobacteraceae</taxon>
        <taxon>environmental samples</taxon>
    </lineage>
</organism>
<dbReference type="SUPFAM" id="SSF47757">
    <property type="entry name" value="Chemotaxis receptor methyltransferase CheR, N-terminal domain"/>
    <property type="match status" value="1"/>
</dbReference>
<feature type="coiled-coil region" evidence="7">
    <location>
        <begin position="628"/>
        <end position="760"/>
    </location>
</feature>
<evidence type="ECO:0000256" key="5">
    <source>
        <dbReference type="ARBA" id="ARBA00022691"/>
    </source>
</evidence>
<accession>A0A6J4R3J0</accession>
<dbReference type="Pfam" id="PF01339">
    <property type="entry name" value="CheB_methylest"/>
    <property type="match status" value="1"/>
</dbReference>
<dbReference type="CDD" id="cd02440">
    <property type="entry name" value="AdoMet_MTases"/>
    <property type="match status" value="1"/>
</dbReference>
<dbReference type="GO" id="GO:0005737">
    <property type="term" value="C:cytoplasm"/>
    <property type="evidence" value="ECO:0007669"/>
    <property type="project" value="InterPro"/>
</dbReference>
<dbReference type="InterPro" id="IPR027267">
    <property type="entry name" value="AH/BAR_dom_sf"/>
</dbReference>
<dbReference type="Gene3D" id="3.40.50.150">
    <property type="entry name" value="Vaccinia Virus protein VP39"/>
    <property type="match status" value="1"/>
</dbReference>
<dbReference type="Gene3D" id="3.40.50.180">
    <property type="entry name" value="Methylesterase CheB, C-terminal domain"/>
    <property type="match status" value="1"/>
</dbReference>
<feature type="domain" description="CheR-type methyltransferase" evidence="11">
    <location>
        <begin position="202"/>
        <end position="468"/>
    </location>
</feature>
<feature type="compositionally biased region" description="Gly residues" evidence="8">
    <location>
        <begin position="845"/>
        <end position="855"/>
    </location>
</feature>
<dbReference type="EC" id="2.1.1.80" evidence="2"/>
<gene>
    <name evidence="12" type="ORF">AVDCRST_MAG14-2798</name>
</gene>
<keyword evidence="7" id="KW-0175">Coiled coil</keyword>
<dbReference type="SUPFAM" id="SSF103657">
    <property type="entry name" value="BAR/IMD domain-like"/>
    <property type="match status" value="1"/>
</dbReference>
<feature type="domain" description="PAS" evidence="9">
    <location>
        <begin position="757"/>
        <end position="793"/>
    </location>
</feature>
<keyword evidence="6" id="KW-0145">Chemotaxis</keyword>
<sequence>MPDEHSFSNLVVIGSSAGGIEALSQLVSTLPEDFSAPIVAVQHLSPDRESHLREILERRSTLPVMTLEEHTTLPLESGVIFVVPADWHVNITDSEIHLQEDSAGRPKPSIDLIFDSAAEMYGERLIAVVLTGTGSDGTAGARAVKKAGGTVIIQNPETAAHPDMPRSLAPTTVDIVANLEEIGPILHDLLVGIEVPARPDEKKKLESFLEDVRTSYGIDFSSYKTPTIMRRLQRRIVATDSRDLDGYVQYLEEHPEEYQRLINAFLIKVTEFFRDRELFDFLRDELVPELIEKAREGGNQLRIWSAGCATGEEPYSLAILISEALGDESDHFNVRIFATDLDEEAVNFARQGLYPKAALADVPEEYIDRYFIEEDGSYRVKKRVRGMIVFGQHDLAQRAPFPRVDLVVCRNVLIYFTKELQKRTLQLFAYALRDGGYLLMGKSESPSPLGEFFTLHDKDHKIYRRKGERFPIVPLGSLMSPAPLPRERPATRPYAGSAPARRRQEPRDMVNELADFPLGVVVVDRGYDIRSINAAARHLLSISDPAIGEDLLHMVQGAHYTELRAALDTAFREGRSADVAEFAIEEVTTGEQRYLQLTCHPHRHEGWENQVESVIVVVSNVTDMVRARLELEERLASVTAELERVRNEVQEERERHEAQNRRLVETNRQLAKTNQELTSLNEDLQATSEQYLISSEEAQSATEEVETLNEELQATNEELETLNEELQATIEELNTTNEDLNAQSTELQEYTRASEEERARLQTILESMSEAVLVVNAAGRTVLTNAAYQRLFGSDDFKVLNTFGTLLSSEETPRERAARGESTATEFVVEGEDGAQRRFEAEGRPIGGSEGGRGGVIVFREATDDDV</sequence>
<comment type="catalytic activity">
    <reaction evidence="1">
        <text>L-glutamyl-[protein] + S-adenosyl-L-methionine = [protein]-L-glutamate 5-O-methyl ester + S-adenosyl-L-homocysteine</text>
        <dbReference type="Rhea" id="RHEA:24452"/>
        <dbReference type="Rhea" id="RHEA-COMP:10208"/>
        <dbReference type="Rhea" id="RHEA-COMP:10311"/>
        <dbReference type="ChEBI" id="CHEBI:29973"/>
        <dbReference type="ChEBI" id="CHEBI:57856"/>
        <dbReference type="ChEBI" id="CHEBI:59789"/>
        <dbReference type="ChEBI" id="CHEBI:82795"/>
        <dbReference type="EC" id="2.1.1.80"/>
    </reaction>
</comment>
<dbReference type="SMART" id="SM00138">
    <property type="entry name" value="MeTrc"/>
    <property type="match status" value="1"/>
</dbReference>
<feature type="active site" evidence="6">
    <location>
        <position position="136"/>
    </location>
</feature>
<dbReference type="Pfam" id="PF08448">
    <property type="entry name" value="PAS_4"/>
    <property type="match status" value="2"/>
</dbReference>
<dbReference type="InterPro" id="IPR029063">
    <property type="entry name" value="SAM-dependent_MTases_sf"/>
</dbReference>
<dbReference type="InterPro" id="IPR013656">
    <property type="entry name" value="PAS_4"/>
</dbReference>
<dbReference type="Pfam" id="PF01739">
    <property type="entry name" value="CheR"/>
    <property type="match status" value="1"/>
</dbReference>
<dbReference type="PROSITE" id="PS50122">
    <property type="entry name" value="CHEB"/>
    <property type="match status" value="1"/>
</dbReference>
<name>A0A6J4R3J0_9ACTN</name>
<dbReference type="GO" id="GO:0000156">
    <property type="term" value="F:phosphorelay response regulator activity"/>
    <property type="evidence" value="ECO:0007669"/>
    <property type="project" value="InterPro"/>
</dbReference>
<dbReference type="NCBIfam" id="TIGR00229">
    <property type="entry name" value="sensory_box"/>
    <property type="match status" value="1"/>
</dbReference>
<dbReference type="CDD" id="cd00130">
    <property type="entry name" value="PAS"/>
    <property type="match status" value="1"/>
</dbReference>
<dbReference type="InterPro" id="IPR022641">
    <property type="entry name" value="CheR_N"/>
</dbReference>
<evidence type="ECO:0000256" key="7">
    <source>
        <dbReference type="SAM" id="Coils"/>
    </source>
</evidence>
<dbReference type="PANTHER" id="PTHR24422:SF10">
    <property type="entry name" value="CHEMOTAXIS PROTEIN METHYLTRANSFERASE 2"/>
    <property type="match status" value="1"/>
</dbReference>
<evidence type="ECO:0000256" key="6">
    <source>
        <dbReference type="PROSITE-ProRule" id="PRU00050"/>
    </source>
</evidence>
<feature type="active site" evidence="6">
    <location>
        <position position="43"/>
    </location>
</feature>
<dbReference type="AlphaFoldDB" id="A0A6J4R3J0"/>
<dbReference type="InterPro" id="IPR000014">
    <property type="entry name" value="PAS"/>
</dbReference>
<dbReference type="EMBL" id="CADCVG010000116">
    <property type="protein sequence ID" value="CAA9463176.1"/>
    <property type="molecule type" value="Genomic_DNA"/>
</dbReference>
<keyword evidence="6" id="KW-0378">Hydrolase</keyword>
<proteinExistence type="predicted"/>
<dbReference type="CDD" id="cd16433">
    <property type="entry name" value="CheB"/>
    <property type="match status" value="1"/>
</dbReference>
<dbReference type="GO" id="GO:0006935">
    <property type="term" value="P:chemotaxis"/>
    <property type="evidence" value="ECO:0007669"/>
    <property type="project" value="UniProtKB-UniRule"/>
</dbReference>
<evidence type="ECO:0000256" key="3">
    <source>
        <dbReference type="ARBA" id="ARBA00022603"/>
    </source>
</evidence>
<dbReference type="InterPro" id="IPR035965">
    <property type="entry name" value="PAS-like_dom_sf"/>
</dbReference>
<feature type="region of interest" description="Disordered" evidence="8">
    <location>
        <begin position="482"/>
        <end position="505"/>
    </location>
</feature>
<dbReference type="InterPro" id="IPR035909">
    <property type="entry name" value="CheB_C"/>
</dbReference>
<feature type="region of interest" description="Disordered" evidence="8">
    <location>
        <begin position="832"/>
        <end position="855"/>
    </location>
</feature>
<dbReference type="Gene3D" id="1.10.155.10">
    <property type="entry name" value="Chemotaxis receptor methyltransferase CheR, N-terminal domain"/>
    <property type="match status" value="1"/>
</dbReference>
<evidence type="ECO:0000256" key="1">
    <source>
        <dbReference type="ARBA" id="ARBA00001541"/>
    </source>
</evidence>
<dbReference type="InterPro" id="IPR036804">
    <property type="entry name" value="CheR_N_sf"/>
</dbReference>
<dbReference type="InterPro" id="IPR000780">
    <property type="entry name" value="CheR_MeTrfase"/>
</dbReference>
<dbReference type="GO" id="GO:0008984">
    <property type="term" value="F:protein-glutamate methylesterase activity"/>
    <property type="evidence" value="ECO:0007669"/>
    <property type="project" value="InterPro"/>
</dbReference>
<evidence type="ECO:0000259" key="11">
    <source>
        <dbReference type="PROSITE" id="PS50123"/>
    </source>
</evidence>
<dbReference type="InterPro" id="IPR050903">
    <property type="entry name" value="Bact_Chemotaxis_MeTrfase"/>
</dbReference>
<feature type="domain" description="CheB-type methylesterase" evidence="10">
    <location>
        <begin position="4"/>
        <end position="167"/>
    </location>
</feature>
<dbReference type="PROSITE" id="PS50112">
    <property type="entry name" value="PAS"/>
    <property type="match status" value="1"/>
</dbReference>
<feature type="active site" evidence="6">
    <location>
        <position position="16"/>
    </location>
</feature>
<evidence type="ECO:0000256" key="4">
    <source>
        <dbReference type="ARBA" id="ARBA00022679"/>
    </source>
</evidence>
<dbReference type="SUPFAM" id="SSF52738">
    <property type="entry name" value="Methylesterase CheB, C-terminal domain"/>
    <property type="match status" value="1"/>
</dbReference>
<dbReference type="PANTHER" id="PTHR24422">
    <property type="entry name" value="CHEMOTAXIS PROTEIN METHYLTRANSFERASE"/>
    <property type="match status" value="1"/>
</dbReference>
<dbReference type="PROSITE" id="PS50123">
    <property type="entry name" value="CHER"/>
    <property type="match status" value="1"/>
</dbReference>
<dbReference type="GO" id="GO:0032259">
    <property type="term" value="P:methylation"/>
    <property type="evidence" value="ECO:0007669"/>
    <property type="project" value="UniProtKB-KW"/>
</dbReference>
<feature type="compositionally biased region" description="Basic and acidic residues" evidence="8">
    <location>
        <begin position="834"/>
        <end position="843"/>
    </location>
</feature>
<dbReference type="InterPro" id="IPR022642">
    <property type="entry name" value="CheR_C"/>
</dbReference>
<dbReference type="SUPFAM" id="SSF53335">
    <property type="entry name" value="S-adenosyl-L-methionine-dependent methyltransferases"/>
    <property type="match status" value="1"/>
</dbReference>